<feature type="domain" description="LITAF" evidence="17">
    <location>
        <begin position="590"/>
        <end position="675"/>
    </location>
</feature>
<dbReference type="SMART" id="SM00079">
    <property type="entry name" value="PBPe"/>
    <property type="match status" value="1"/>
</dbReference>
<feature type="binding site" evidence="13">
    <location>
        <position position="377"/>
    </location>
    <ligand>
        <name>L-glutamate</name>
        <dbReference type="ChEBI" id="CHEBI:29985"/>
    </ligand>
</feature>
<feature type="transmembrane region" description="Helical" evidence="16">
    <location>
        <begin position="319"/>
        <end position="345"/>
    </location>
</feature>
<evidence type="ECO:0000256" key="14">
    <source>
        <dbReference type="PIRSR" id="PIRSR601508-2"/>
    </source>
</evidence>
<keyword evidence="9" id="KW-0675">Receptor</keyword>
<dbReference type="GO" id="GO:0005886">
    <property type="term" value="C:plasma membrane"/>
    <property type="evidence" value="ECO:0007669"/>
    <property type="project" value="UniProtKB-SubCell"/>
</dbReference>
<dbReference type="InterPro" id="IPR001508">
    <property type="entry name" value="Iono_Glu_rcpt_met"/>
</dbReference>
<dbReference type="Gene3D" id="3.40.190.10">
    <property type="entry name" value="Periplasmic binding protein-like II"/>
    <property type="match status" value="2"/>
</dbReference>
<keyword evidence="15" id="KW-1015">Disulfide bond</keyword>
<dbReference type="FunFam" id="3.40.190.10:FF:000010">
    <property type="entry name" value="glutamate receptor ionotropic, NMDA 1 isoform X1"/>
    <property type="match status" value="1"/>
</dbReference>
<dbReference type="InterPro" id="IPR006629">
    <property type="entry name" value="LITAF"/>
</dbReference>
<gene>
    <name evidence="18" type="ORF">AB6A40_008507</name>
</gene>
<dbReference type="EMBL" id="JBGFUD010007904">
    <property type="protein sequence ID" value="MFH4981798.1"/>
    <property type="molecule type" value="Genomic_DNA"/>
</dbReference>
<dbReference type="Pfam" id="PF00060">
    <property type="entry name" value="Lig_chan"/>
    <property type="match status" value="1"/>
</dbReference>
<comment type="subcellular location">
    <subcellularLocation>
        <location evidence="1">Cell membrane</location>
        <topology evidence="1">Multi-pass membrane protein</topology>
    </subcellularLocation>
</comment>
<accession>A0ABD6EPK7</accession>
<dbReference type="SMART" id="SM00714">
    <property type="entry name" value="LITAF"/>
    <property type="match status" value="1"/>
</dbReference>
<keyword evidence="10" id="KW-0325">Glycoprotein</keyword>
<feature type="transmembrane region" description="Helical" evidence="16">
    <location>
        <begin position="632"/>
        <end position="657"/>
    </location>
</feature>
<feature type="disulfide bond" evidence="15">
    <location>
        <begin position="432"/>
        <end position="489"/>
    </location>
</feature>
<comment type="similarity">
    <text evidence="2">Belongs to the glutamate-gated ion channel (TC 1.A.10.1) family.</text>
</comment>
<feature type="site" description="Interaction with the cone snail toxin Con-ikot-ikot" evidence="14">
    <location>
        <position position="382"/>
    </location>
</feature>
<evidence type="ECO:0000256" key="6">
    <source>
        <dbReference type="ARBA" id="ARBA00022989"/>
    </source>
</evidence>
<dbReference type="Proteomes" id="UP001608902">
    <property type="component" value="Unassembled WGS sequence"/>
</dbReference>
<keyword evidence="19" id="KW-1185">Reference proteome</keyword>
<keyword evidence="8 16" id="KW-0472">Membrane</keyword>
<protein>
    <recommendedName>
        <fullName evidence="17">LITAF domain-containing protein</fullName>
    </recommendedName>
</protein>
<evidence type="ECO:0000313" key="19">
    <source>
        <dbReference type="Proteomes" id="UP001608902"/>
    </source>
</evidence>
<evidence type="ECO:0000313" key="18">
    <source>
        <dbReference type="EMBL" id="MFH4981798.1"/>
    </source>
</evidence>
<dbReference type="GO" id="GO:0034220">
    <property type="term" value="P:monoatomic ion transmembrane transport"/>
    <property type="evidence" value="ECO:0007669"/>
    <property type="project" value="UniProtKB-KW"/>
</dbReference>
<dbReference type="AlphaFoldDB" id="A0ABD6EPK7"/>
<evidence type="ECO:0000256" key="1">
    <source>
        <dbReference type="ARBA" id="ARBA00004651"/>
    </source>
</evidence>
<evidence type="ECO:0000256" key="13">
    <source>
        <dbReference type="PIRSR" id="PIRSR601508-1"/>
    </source>
</evidence>
<keyword evidence="3" id="KW-0813">Transport</keyword>
<reference evidence="18 19" key="1">
    <citation type="submission" date="2024-08" db="EMBL/GenBank/DDBJ databases">
        <title>Gnathostoma spinigerum genome.</title>
        <authorList>
            <person name="Gonzalez-Bertolin B."/>
            <person name="Monzon S."/>
            <person name="Zaballos A."/>
            <person name="Jimenez P."/>
            <person name="Dekumyoy P."/>
            <person name="Varona S."/>
            <person name="Cuesta I."/>
            <person name="Sumanam S."/>
            <person name="Adisakwattana P."/>
            <person name="Gasser R.B."/>
            <person name="Hernandez-Gonzalez A."/>
            <person name="Young N.D."/>
            <person name="Perteguer M.J."/>
        </authorList>
    </citation>
    <scope>NUCLEOTIDE SEQUENCE [LARGE SCALE GENOMIC DNA]</scope>
    <source>
        <strain evidence="18">AL3</strain>
        <tissue evidence="18">Liver</tissue>
    </source>
</reference>
<keyword evidence="7" id="KW-0406">Ion transport</keyword>
<evidence type="ECO:0000256" key="15">
    <source>
        <dbReference type="PIRSR" id="PIRSR601508-3"/>
    </source>
</evidence>
<keyword evidence="12" id="KW-0407">Ion channel</keyword>
<evidence type="ECO:0000256" key="9">
    <source>
        <dbReference type="ARBA" id="ARBA00023170"/>
    </source>
</evidence>
<sequence>MTSTTFYGDSKIQFNEKGDRVHVAYDIVNINNQTTHTVGYLDSSGKIEINEKDIVWAGEGHKPLEITLPRHLRAVAVVDPPFVYSVPIFDADQCRNLRSVVVNSIDVDGPWYACQKRLDNTTNEQYCCSGLSVDLLSNLSVPEQGGEIDTSFTFDIHLNECYGSVILTDDGYKLSGMIEELDSDTADLAIGALTINPDREQHIDFSEPWHYHGIQILEKWKPRSSAIESFLQPLKLSLWTTLFISVLLIGCAIFILDTYSPLNRFNETNLSDVAFDPRDTFISTSDEKLSFGEAMWFVWGVLLNSGVCEKTPRGCSARVLGIVWCGFCMIIVASYTANLAAFLVLDQPDQGLSGLSDSRLKNPTANFTYGTVLDTNTHQYFKRHVELSTLYRNMEPYNVKSAQAAIDALMNETLDAFIWDSTRLEFEASMNCHLRTRGPVFGRSSYGIGLKKNSPWTPHITNAILRLSESGKMETMTQKWIHSRQSRDCGEMPQKPPVRLGLSNMRDVFILVAGGIGVGILLNIIEISLGKRRIKLRKRYEIAHRYGMKWKEITFSDGLKVRTCTSTAVTNWRSSQNGRYQRIKNDDVGKQRMNVMAKVNLNFDEKPVTLFCSRCRNYVTTRVRRVSGFYSYCWIAIFIALFLWPCALLPCFLACFADTLHYCPECSHRIGRYRRGRKPQFFV</sequence>
<dbReference type="Pfam" id="PF10601">
    <property type="entry name" value="zf-LITAF-like"/>
    <property type="match status" value="1"/>
</dbReference>
<evidence type="ECO:0000256" key="2">
    <source>
        <dbReference type="ARBA" id="ARBA00008685"/>
    </source>
</evidence>
<evidence type="ECO:0000256" key="16">
    <source>
        <dbReference type="SAM" id="Phobius"/>
    </source>
</evidence>
<evidence type="ECO:0000256" key="3">
    <source>
        <dbReference type="ARBA" id="ARBA00022448"/>
    </source>
</evidence>
<dbReference type="Pfam" id="PF10613">
    <property type="entry name" value="Lig_chan-Glu_bd"/>
    <property type="match status" value="1"/>
</dbReference>
<evidence type="ECO:0000256" key="8">
    <source>
        <dbReference type="ARBA" id="ARBA00023136"/>
    </source>
</evidence>
<dbReference type="InterPro" id="IPR015683">
    <property type="entry name" value="Ionotropic_Glu_rcpt"/>
</dbReference>
<evidence type="ECO:0000256" key="4">
    <source>
        <dbReference type="ARBA" id="ARBA00022475"/>
    </source>
</evidence>
<keyword evidence="6 16" id="KW-1133">Transmembrane helix</keyword>
<evidence type="ECO:0000256" key="10">
    <source>
        <dbReference type="ARBA" id="ARBA00023180"/>
    </source>
</evidence>
<evidence type="ECO:0000259" key="17">
    <source>
        <dbReference type="PROSITE" id="PS51837"/>
    </source>
</evidence>
<evidence type="ECO:0000256" key="11">
    <source>
        <dbReference type="ARBA" id="ARBA00023286"/>
    </source>
</evidence>
<comment type="caution">
    <text evidence="18">The sequence shown here is derived from an EMBL/GenBank/DDBJ whole genome shotgun (WGS) entry which is preliminary data.</text>
</comment>
<evidence type="ECO:0000256" key="12">
    <source>
        <dbReference type="ARBA" id="ARBA00023303"/>
    </source>
</evidence>
<keyword evidence="5 16" id="KW-0812">Transmembrane</keyword>
<dbReference type="PANTHER" id="PTHR18966">
    <property type="entry name" value="IONOTROPIC GLUTAMATE RECEPTOR"/>
    <property type="match status" value="1"/>
</dbReference>
<feature type="binding site" evidence="13">
    <location>
        <position position="194"/>
    </location>
    <ligand>
        <name>L-glutamate</name>
        <dbReference type="ChEBI" id="CHEBI:29985"/>
    </ligand>
</feature>
<organism evidence="18 19">
    <name type="scientific">Gnathostoma spinigerum</name>
    <dbReference type="NCBI Taxonomy" id="75299"/>
    <lineage>
        <taxon>Eukaryota</taxon>
        <taxon>Metazoa</taxon>
        <taxon>Ecdysozoa</taxon>
        <taxon>Nematoda</taxon>
        <taxon>Chromadorea</taxon>
        <taxon>Rhabditida</taxon>
        <taxon>Spirurina</taxon>
        <taxon>Gnathostomatomorpha</taxon>
        <taxon>Gnathostomatoidea</taxon>
        <taxon>Gnathostomatidae</taxon>
        <taxon>Gnathostoma</taxon>
    </lineage>
</organism>
<name>A0ABD6EPK7_9BILA</name>
<dbReference type="PROSITE" id="PS51837">
    <property type="entry name" value="LITAF"/>
    <property type="match status" value="1"/>
</dbReference>
<dbReference type="Gene3D" id="1.10.287.70">
    <property type="match status" value="1"/>
</dbReference>
<dbReference type="InterPro" id="IPR019594">
    <property type="entry name" value="Glu/Gly-bd"/>
</dbReference>
<proteinExistence type="inferred from homology"/>
<feature type="transmembrane region" description="Helical" evidence="16">
    <location>
        <begin position="236"/>
        <end position="256"/>
    </location>
</feature>
<feature type="site" description="Crucial to convey clamshell closure to channel opening" evidence="14">
    <location>
        <position position="352"/>
    </location>
</feature>
<keyword evidence="4" id="KW-1003">Cell membrane</keyword>
<dbReference type="InterPro" id="IPR001320">
    <property type="entry name" value="Iontro_rcpt_C"/>
</dbReference>
<feature type="transmembrane region" description="Helical" evidence="16">
    <location>
        <begin position="508"/>
        <end position="529"/>
    </location>
</feature>
<keyword evidence="11" id="KW-1071">Ligand-gated ion channel</keyword>
<dbReference type="SUPFAM" id="SSF53850">
    <property type="entry name" value="Periplasmic binding protein-like II"/>
    <property type="match status" value="1"/>
</dbReference>
<evidence type="ECO:0000256" key="7">
    <source>
        <dbReference type="ARBA" id="ARBA00023065"/>
    </source>
</evidence>
<feature type="binding site" evidence="13">
    <location>
        <position position="420"/>
    </location>
    <ligand>
        <name>L-glutamate</name>
        <dbReference type="ChEBI" id="CHEBI:29985"/>
    </ligand>
</feature>
<evidence type="ECO:0000256" key="5">
    <source>
        <dbReference type="ARBA" id="ARBA00022692"/>
    </source>
</evidence>
<feature type="binding site" evidence="13">
    <location>
        <position position="199"/>
    </location>
    <ligand>
        <name>L-glutamate</name>
        <dbReference type="ChEBI" id="CHEBI:29985"/>
    </ligand>
</feature>
<dbReference type="PRINTS" id="PR00177">
    <property type="entry name" value="NMDARECEPTOR"/>
</dbReference>